<dbReference type="PANTHER" id="PTHR45913:SF5">
    <property type="entry name" value="GENERAL TRANSCRIPTION FACTOR II-I REPEAT DOMAIN-CONTAINING PROTEIN 2A-LIKE PROTEIN"/>
    <property type="match status" value="1"/>
</dbReference>
<evidence type="ECO:0000313" key="1">
    <source>
        <dbReference type="EMBL" id="KAJ8897763.1"/>
    </source>
</evidence>
<name>A0ABQ9IM44_9NEOP</name>
<keyword evidence="2" id="KW-1185">Reference proteome</keyword>
<sequence length="96" mass="10933">MEQFDTRFQDFKKNTASFNLYSCPFSISINDVSEDLQIECVDLHTYLCEQVFSRMKHVKCTSRSRITDGHLESSLCVTTSLLMADIGKLIGGKQCQ</sequence>
<accession>A0ABQ9IM44</accession>
<dbReference type="Proteomes" id="UP001159363">
    <property type="component" value="Chromosome 1"/>
</dbReference>
<feature type="non-terminal residue" evidence="1">
    <location>
        <position position="96"/>
    </location>
</feature>
<comment type="caution">
    <text evidence="1">The sequence shown here is derived from an EMBL/GenBank/DDBJ whole genome shotgun (WGS) entry which is preliminary data.</text>
</comment>
<proteinExistence type="predicted"/>
<protein>
    <submittedName>
        <fullName evidence="1">Uncharacterized protein</fullName>
    </submittedName>
</protein>
<dbReference type="EMBL" id="JARBHB010000001">
    <property type="protein sequence ID" value="KAJ8897763.1"/>
    <property type="molecule type" value="Genomic_DNA"/>
</dbReference>
<dbReference type="PANTHER" id="PTHR45913">
    <property type="entry name" value="EPM2A-INTERACTING PROTEIN 1"/>
    <property type="match status" value="1"/>
</dbReference>
<organism evidence="1 2">
    <name type="scientific">Dryococelus australis</name>
    <dbReference type="NCBI Taxonomy" id="614101"/>
    <lineage>
        <taxon>Eukaryota</taxon>
        <taxon>Metazoa</taxon>
        <taxon>Ecdysozoa</taxon>
        <taxon>Arthropoda</taxon>
        <taxon>Hexapoda</taxon>
        <taxon>Insecta</taxon>
        <taxon>Pterygota</taxon>
        <taxon>Neoptera</taxon>
        <taxon>Polyneoptera</taxon>
        <taxon>Phasmatodea</taxon>
        <taxon>Verophasmatodea</taxon>
        <taxon>Anareolatae</taxon>
        <taxon>Phasmatidae</taxon>
        <taxon>Eurycanthinae</taxon>
        <taxon>Dryococelus</taxon>
    </lineage>
</organism>
<gene>
    <name evidence="1" type="ORF">PR048_003113</name>
</gene>
<reference evidence="1 2" key="1">
    <citation type="submission" date="2023-02" db="EMBL/GenBank/DDBJ databases">
        <title>LHISI_Scaffold_Assembly.</title>
        <authorList>
            <person name="Stuart O.P."/>
            <person name="Cleave R."/>
            <person name="Magrath M.J.L."/>
            <person name="Mikheyev A.S."/>
        </authorList>
    </citation>
    <scope>NUCLEOTIDE SEQUENCE [LARGE SCALE GENOMIC DNA]</scope>
    <source>
        <strain evidence="1">Daus_M_001</strain>
        <tissue evidence="1">Leg muscle</tissue>
    </source>
</reference>
<evidence type="ECO:0000313" key="2">
    <source>
        <dbReference type="Proteomes" id="UP001159363"/>
    </source>
</evidence>